<dbReference type="EMBL" id="JASDAP010000023">
    <property type="protein sequence ID" value="KAK1883209.1"/>
    <property type="molecule type" value="Genomic_DNA"/>
</dbReference>
<keyword evidence="2" id="KW-0479">Metal-binding</keyword>
<evidence type="ECO:0000256" key="6">
    <source>
        <dbReference type="ARBA" id="ARBA00023125"/>
    </source>
</evidence>
<evidence type="ECO:0000256" key="9">
    <source>
        <dbReference type="PROSITE-ProRule" id="PRU00027"/>
    </source>
</evidence>
<evidence type="ECO:0000256" key="3">
    <source>
        <dbReference type="ARBA" id="ARBA00022771"/>
    </source>
</evidence>
<evidence type="ECO:0000313" key="12">
    <source>
        <dbReference type="EMBL" id="KAK1883209.1"/>
    </source>
</evidence>
<gene>
    <name evidence="12" type="ORF">KUDE01_023984</name>
</gene>
<keyword evidence="6" id="KW-0238">DNA-binding</keyword>
<organism evidence="12 13">
    <name type="scientific">Dissostichus eleginoides</name>
    <name type="common">Patagonian toothfish</name>
    <name type="synonym">Dissostichus amissus</name>
    <dbReference type="NCBI Taxonomy" id="100907"/>
    <lineage>
        <taxon>Eukaryota</taxon>
        <taxon>Metazoa</taxon>
        <taxon>Chordata</taxon>
        <taxon>Craniata</taxon>
        <taxon>Vertebrata</taxon>
        <taxon>Euteleostomi</taxon>
        <taxon>Actinopterygii</taxon>
        <taxon>Neopterygii</taxon>
        <taxon>Teleostei</taxon>
        <taxon>Neoteleostei</taxon>
        <taxon>Acanthomorphata</taxon>
        <taxon>Eupercaria</taxon>
        <taxon>Perciformes</taxon>
        <taxon>Notothenioidei</taxon>
        <taxon>Nototheniidae</taxon>
        <taxon>Dissostichus</taxon>
    </lineage>
</organism>
<protein>
    <submittedName>
        <fullName evidence="12">Zinc finger BED domain containing protein 1</fullName>
    </submittedName>
</protein>
<dbReference type="GO" id="GO:0003677">
    <property type="term" value="F:DNA binding"/>
    <property type="evidence" value="ECO:0007669"/>
    <property type="project" value="UniProtKB-KW"/>
</dbReference>
<evidence type="ECO:0000256" key="7">
    <source>
        <dbReference type="ARBA" id="ARBA00023163"/>
    </source>
</evidence>
<dbReference type="GO" id="GO:0008270">
    <property type="term" value="F:zinc ion binding"/>
    <property type="evidence" value="ECO:0007669"/>
    <property type="project" value="UniProtKB-KW"/>
</dbReference>
<dbReference type="GO" id="GO:0005634">
    <property type="term" value="C:nucleus"/>
    <property type="evidence" value="ECO:0007669"/>
    <property type="project" value="UniProtKB-SubCell"/>
</dbReference>
<dbReference type="PANTHER" id="PTHR46481">
    <property type="entry name" value="ZINC FINGER BED DOMAIN-CONTAINING PROTEIN 4"/>
    <property type="match status" value="1"/>
</dbReference>
<evidence type="ECO:0000256" key="2">
    <source>
        <dbReference type="ARBA" id="ARBA00022723"/>
    </source>
</evidence>
<dbReference type="Pfam" id="PF02892">
    <property type="entry name" value="zf-BED"/>
    <property type="match status" value="1"/>
</dbReference>
<dbReference type="Proteomes" id="UP001228049">
    <property type="component" value="Unassembled WGS sequence"/>
</dbReference>
<feature type="region of interest" description="Disordered" evidence="10">
    <location>
        <begin position="362"/>
        <end position="388"/>
    </location>
</feature>
<sequence>MTTSREELVPKKGTVSSVIWNWFAFARSDLDQTTPRCKVCLKSVASKGSSTTNLLQHLKQKHPAEWEKCCAQRNEKDRGTTSTSRTAAKIQSTVTQTFSNCIPYDKNSARWKAITDAVDLWSSRTMQPYMSLTVHFINNDWTLRSVCLQTAYFPEDHTENGVKDPRIDRAIGVCKKAVSAFSYSWKKRRDMSEVQAELGLPTHQLITESPTRWGSRQRMIERFLEQEKALVRVLGSDKKSRHLVPTWQDLVVLESINKAVKPLQEFTDALSGESYVSVSYIKPVLHLFKTSLLQPEEEDAELTKTIKGKIMRYLDDKYSDPVKDELLDMSSLVDPRFRTTYIDPDKVEPVKKRAVAEMMSLPAPANNSTPQQPGTAVQVRQEDAQPPPKKKMTLAAFFKKNPVSSPNQSEAEKIETELKSFLLTPEVDPDTNPLEWWKRHQPNFPRLSVLAKKYLSIPATSAPSERVFSVGGGIVTCHRACLKPEVVDRLVFLAKNV</sequence>
<keyword evidence="5" id="KW-0805">Transcription regulation</keyword>
<dbReference type="PANTHER" id="PTHR46481:SF9">
    <property type="entry name" value="ZINC FINGER BED DOMAIN-CONTAINING PROTEIN 1-LIKE"/>
    <property type="match status" value="1"/>
</dbReference>
<dbReference type="GO" id="GO:0046983">
    <property type="term" value="F:protein dimerization activity"/>
    <property type="evidence" value="ECO:0007669"/>
    <property type="project" value="InterPro"/>
</dbReference>
<dbReference type="SUPFAM" id="SSF53098">
    <property type="entry name" value="Ribonuclease H-like"/>
    <property type="match status" value="1"/>
</dbReference>
<evidence type="ECO:0000256" key="10">
    <source>
        <dbReference type="SAM" id="MobiDB-lite"/>
    </source>
</evidence>
<evidence type="ECO:0000256" key="8">
    <source>
        <dbReference type="ARBA" id="ARBA00023242"/>
    </source>
</evidence>
<dbReference type="Pfam" id="PF05699">
    <property type="entry name" value="Dimer_Tnp_hAT"/>
    <property type="match status" value="1"/>
</dbReference>
<dbReference type="InterPro" id="IPR003656">
    <property type="entry name" value="Znf_BED"/>
</dbReference>
<comment type="subcellular location">
    <subcellularLocation>
        <location evidence="1">Nucleus</location>
    </subcellularLocation>
</comment>
<dbReference type="SMART" id="SM00614">
    <property type="entry name" value="ZnF_BED"/>
    <property type="match status" value="1"/>
</dbReference>
<keyword evidence="8" id="KW-0539">Nucleus</keyword>
<dbReference type="InterPro" id="IPR008906">
    <property type="entry name" value="HATC_C_dom"/>
</dbReference>
<evidence type="ECO:0000313" key="13">
    <source>
        <dbReference type="Proteomes" id="UP001228049"/>
    </source>
</evidence>
<proteinExistence type="predicted"/>
<feature type="domain" description="BED-type" evidence="11">
    <location>
        <begin position="14"/>
        <end position="69"/>
    </location>
</feature>
<evidence type="ECO:0000256" key="5">
    <source>
        <dbReference type="ARBA" id="ARBA00023015"/>
    </source>
</evidence>
<dbReference type="InterPro" id="IPR012337">
    <property type="entry name" value="RNaseH-like_sf"/>
</dbReference>
<keyword evidence="4" id="KW-0862">Zinc</keyword>
<evidence type="ECO:0000259" key="11">
    <source>
        <dbReference type="PROSITE" id="PS50808"/>
    </source>
</evidence>
<comment type="caution">
    <text evidence="12">The sequence shown here is derived from an EMBL/GenBank/DDBJ whole genome shotgun (WGS) entry which is preliminary data.</text>
</comment>
<dbReference type="SUPFAM" id="SSF57667">
    <property type="entry name" value="beta-beta-alpha zinc fingers"/>
    <property type="match status" value="1"/>
</dbReference>
<name>A0AAD9BI71_DISEL</name>
<keyword evidence="13" id="KW-1185">Reference proteome</keyword>
<evidence type="ECO:0000256" key="4">
    <source>
        <dbReference type="ARBA" id="ARBA00022833"/>
    </source>
</evidence>
<dbReference type="PROSITE" id="PS50808">
    <property type="entry name" value="ZF_BED"/>
    <property type="match status" value="1"/>
</dbReference>
<feature type="compositionally biased region" description="Polar residues" evidence="10">
    <location>
        <begin position="365"/>
        <end position="375"/>
    </location>
</feature>
<accession>A0AAD9BI71</accession>
<evidence type="ECO:0000256" key="1">
    <source>
        <dbReference type="ARBA" id="ARBA00004123"/>
    </source>
</evidence>
<dbReference type="InterPro" id="IPR036236">
    <property type="entry name" value="Znf_C2H2_sf"/>
</dbReference>
<dbReference type="AlphaFoldDB" id="A0AAD9BI71"/>
<reference evidence="12" key="1">
    <citation type="submission" date="2023-04" db="EMBL/GenBank/DDBJ databases">
        <title>Chromosome-level genome of Chaenocephalus aceratus.</title>
        <authorList>
            <person name="Park H."/>
        </authorList>
    </citation>
    <scope>NUCLEOTIDE SEQUENCE</scope>
    <source>
        <strain evidence="12">DE</strain>
        <tissue evidence="12">Muscle</tissue>
    </source>
</reference>
<keyword evidence="3 9" id="KW-0863">Zinc-finger</keyword>
<dbReference type="InterPro" id="IPR052035">
    <property type="entry name" value="ZnF_BED_domain_contain"/>
</dbReference>
<keyword evidence="7" id="KW-0804">Transcription</keyword>